<dbReference type="OrthoDB" id="621570at2"/>
<gene>
    <name evidence="8" type="ORF">SAMN05421786_101517</name>
</gene>
<protein>
    <submittedName>
        <fullName evidence="8">Starch-binding associating with outer membrane</fullName>
    </submittedName>
</protein>
<dbReference type="EMBL" id="FTOL01000001">
    <property type="protein sequence ID" value="SIS61528.1"/>
    <property type="molecule type" value="Genomic_DNA"/>
</dbReference>
<evidence type="ECO:0000313" key="9">
    <source>
        <dbReference type="Proteomes" id="UP000186744"/>
    </source>
</evidence>
<evidence type="ECO:0000256" key="1">
    <source>
        <dbReference type="ARBA" id="ARBA00004442"/>
    </source>
</evidence>
<dbReference type="Proteomes" id="UP000186744">
    <property type="component" value="Unassembled WGS sequence"/>
</dbReference>
<comment type="similarity">
    <text evidence="2">Belongs to the SusD family.</text>
</comment>
<evidence type="ECO:0000259" key="7">
    <source>
        <dbReference type="Pfam" id="PF14322"/>
    </source>
</evidence>
<feature type="domain" description="RagB/SusD" evidence="6">
    <location>
        <begin position="314"/>
        <end position="453"/>
    </location>
</feature>
<accession>A0A1N7KIU2</accession>
<name>A0A1N7KIU2_9FLAO</name>
<comment type="subcellular location">
    <subcellularLocation>
        <location evidence="1">Cell outer membrane</location>
    </subcellularLocation>
</comment>
<organism evidence="8 9">
    <name type="scientific">Chryseobacterium ureilyticum</name>
    <dbReference type="NCBI Taxonomy" id="373668"/>
    <lineage>
        <taxon>Bacteria</taxon>
        <taxon>Pseudomonadati</taxon>
        <taxon>Bacteroidota</taxon>
        <taxon>Flavobacteriia</taxon>
        <taxon>Flavobacteriales</taxon>
        <taxon>Weeksellaceae</taxon>
        <taxon>Chryseobacterium group</taxon>
        <taxon>Chryseobacterium</taxon>
    </lineage>
</organism>
<feature type="domain" description="SusD-like N-terminal" evidence="7">
    <location>
        <begin position="63"/>
        <end position="222"/>
    </location>
</feature>
<evidence type="ECO:0000256" key="2">
    <source>
        <dbReference type="ARBA" id="ARBA00006275"/>
    </source>
</evidence>
<dbReference type="Gene3D" id="1.25.40.390">
    <property type="match status" value="1"/>
</dbReference>
<dbReference type="InterPro" id="IPR033985">
    <property type="entry name" value="SusD-like_N"/>
</dbReference>
<dbReference type="Pfam" id="PF14322">
    <property type="entry name" value="SusD-like_3"/>
    <property type="match status" value="1"/>
</dbReference>
<proteinExistence type="inferred from homology"/>
<dbReference type="AlphaFoldDB" id="A0A1N7KIU2"/>
<evidence type="ECO:0000256" key="5">
    <source>
        <dbReference type="ARBA" id="ARBA00023237"/>
    </source>
</evidence>
<keyword evidence="3" id="KW-0732">Signal</keyword>
<dbReference type="InterPro" id="IPR011990">
    <property type="entry name" value="TPR-like_helical_dom_sf"/>
</dbReference>
<evidence type="ECO:0000259" key="6">
    <source>
        <dbReference type="Pfam" id="PF07980"/>
    </source>
</evidence>
<dbReference type="PROSITE" id="PS51257">
    <property type="entry name" value="PROKAR_LIPOPROTEIN"/>
    <property type="match status" value="1"/>
</dbReference>
<dbReference type="STRING" id="373668.SAMN05421786_101517"/>
<keyword evidence="9" id="KW-1185">Reference proteome</keyword>
<evidence type="ECO:0000256" key="4">
    <source>
        <dbReference type="ARBA" id="ARBA00023136"/>
    </source>
</evidence>
<dbReference type="Pfam" id="PF07980">
    <property type="entry name" value="SusD_RagB"/>
    <property type="match status" value="1"/>
</dbReference>
<evidence type="ECO:0000256" key="3">
    <source>
        <dbReference type="ARBA" id="ARBA00022729"/>
    </source>
</evidence>
<reference evidence="9" key="1">
    <citation type="submission" date="2017-01" db="EMBL/GenBank/DDBJ databases">
        <authorList>
            <person name="Varghese N."/>
            <person name="Submissions S."/>
        </authorList>
    </citation>
    <scope>NUCLEOTIDE SEQUENCE [LARGE SCALE GENOMIC DNA]</scope>
    <source>
        <strain evidence="9">DSM 18017</strain>
    </source>
</reference>
<sequence length="453" mass="52183">MKKTKFIIVMIVILITASCEKLIEVDIPDNQIDREAVFKDVQTANSALAALYADVMKNSPIAGANLETNLSAYTDELDNYTTAASDTRDIFLNQQIDTNSIVYSLWANSYKHIYTANSILEGIEGSTAIKATDKKYLRGEALLIRTIMLFYLNQLYGDIPYPESTNYNINNTINKTASTEVLTKMESDLFEVSLLLQNDYRNAERIYPNRMVARLLLAKVYMAKQEWDKAESALKEITQSPLYQMTNDINKVFQKTEKHILWQLKPHNNQSLPQASIYYFVNAAPSTYALTATLINSFSVGDLRKQHWIAAVNFNGNTYYRAEKYKNRDFNNTMEYSIVFRLEEAYLLLAETLVQQNKFNEALPYLNATRQRAQIPTLAMPISKDLLMDEILLENKREFFTEMGHRFLDLKRTGKLNTLPNTKPSWKDYHKLWPIPQKEILLNANLKPQNTGY</sequence>
<dbReference type="InterPro" id="IPR012944">
    <property type="entry name" value="SusD_RagB_dom"/>
</dbReference>
<dbReference type="CDD" id="cd08977">
    <property type="entry name" value="SusD"/>
    <property type="match status" value="1"/>
</dbReference>
<dbReference type="SUPFAM" id="SSF48452">
    <property type="entry name" value="TPR-like"/>
    <property type="match status" value="1"/>
</dbReference>
<keyword evidence="5" id="KW-0998">Cell outer membrane</keyword>
<evidence type="ECO:0000313" key="8">
    <source>
        <dbReference type="EMBL" id="SIS61528.1"/>
    </source>
</evidence>
<keyword evidence="4" id="KW-0472">Membrane</keyword>